<evidence type="ECO:0000313" key="3">
    <source>
        <dbReference type="Proteomes" id="UP001501822"/>
    </source>
</evidence>
<name>A0ABP3GLA1_9ACTN</name>
<organism evidence="2 3">
    <name type="scientific">Actinoallomurus spadix</name>
    <dbReference type="NCBI Taxonomy" id="79912"/>
    <lineage>
        <taxon>Bacteria</taxon>
        <taxon>Bacillati</taxon>
        <taxon>Actinomycetota</taxon>
        <taxon>Actinomycetes</taxon>
        <taxon>Streptosporangiales</taxon>
        <taxon>Thermomonosporaceae</taxon>
        <taxon>Actinoallomurus</taxon>
    </lineage>
</organism>
<dbReference type="InterPro" id="IPR050583">
    <property type="entry name" value="Mycobacterial_A85_antigen"/>
</dbReference>
<dbReference type="PANTHER" id="PTHR48098">
    <property type="entry name" value="ENTEROCHELIN ESTERASE-RELATED"/>
    <property type="match status" value="1"/>
</dbReference>
<dbReference type="InterPro" id="IPR029058">
    <property type="entry name" value="AB_hydrolase_fold"/>
</dbReference>
<keyword evidence="2" id="KW-0378">Hydrolase</keyword>
<dbReference type="SUPFAM" id="SSF53474">
    <property type="entry name" value="alpha/beta-Hydrolases"/>
    <property type="match status" value="1"/>
</dbReference>
<dbReference type="Gene3D" id="3.40.50.1820">
    <property type="entry name" value="alpha/beta hydrolase"/>
    <property type="match status" value="1"/>
</dbReference>
<dbReference type="RefSeq" id="WP_252808468.1">
    <property type="nucleotide sequence ID" value="NZ_BAAABM010000037.1"/>
</dbReference>
<keyword evidence="3" id="KW-1185">Reference proteome</keyword>
<dbReference type="Proteomes" id="UP001501822">
    <property type="component" value="Unassembled WGS sequence"/>
</dbReference>
<accession>A0ABP3GLA1</accession>
<evidence type="ECO:0000256" key="1">
    <source>
        <dbReference type="SAM" id="SignalP"/>
    </source>
</evidence>
<keyword evidence="1" id="KW-0732">Signal</keyword>
<protein>
    <submittedName>
        <fullName evidence="2">Alpha/beta hydrolase family protein</fullName>
    </submittedName>
</protein>
<gene>
    <name evidence="2" type="ORF">GCM10010151_39460</name>
</gene>
<reference evidence="3" key="1">
    <citation type="journal article" date="2019" name="Int. J. Syst. Evol. Microbiol.">
        <title>The Global Catalogue of Microorganisms (GCM) 10K type strain sequencing project: providing services to taxonomists for standard genome sequencing and annotation.</title>
        <authorList>
            <consortium name="The Broad Institute Genomics Platform"/>
            <consortium name="The Broad Institute Genome Sequencing Center for Infectious Disease"/>
            <person name="Wu L."/>
            <person name="Ma J."/>
        </authorList>
    </citation>
    <scope>NUCLEOTIDE SEQUENCE [LARGE SCALE GENOMIC DNA]</scope>
    <source>
        <strain evidence="3">JCM 3146</strain>
    </source>
</reference>
<feature type="signal peptide" evidence="1">
    <location>
        <begin position="1"/>
        <end position="30"/>
    </location>
</feature>
<proteinExistence type="predicted"/>
<evidence type="ECO:0000313" key="2">
    <source>
        <dbReference type="EMBL" id="GAA0345960.1"/>
    </source>
</evidence>
<dbReference type="InterPro" id="IPR000801">
    <property type="entry name" value="Esterase-like"/>
</dbReference>
<comment type="caution">
    <text evidence="2">The sequence shown here is derived from an EMBL/GenBank/DDBJ whole genome shotgun (WGS) entry which is preliminary data.</text>
</comment>
<dbReference type="GO" id="GO:0016787">
    <property type="term" value="F:hydrolase activity"/>
    <property type="evidence" value="ECO:0007669"/>
    <property type="project" value="UniProtKB-KW"/>
</dbReference>
<sequence>MPGTPLRRAVASTVGAALAVAMVGAAPADAASKPSNKVPKSAKASDGARVTSQKWLTSHEVDLTIKSVALGQSVKVRILVPKGWKTSTTKRYPVVYALHGGRDHYQSWTRSTDIETYAYKYNVMVVMPEGGVNGSYTNWYNYGKYGTPQWETFHNFEVREIAERAYHAGTSRAVMGNSSGGEGAITYAERYPGLYRYAASYSGVLSLRSPGVPALLMFTIVGAGDGTDPFRIWGVPGADDVNWRQHDPLYLIQRLEGTGVYISSGTTGKPGPGDDPNTAPWDIGLLSERMVGATNVTFLQKAQQLGVPVTSHIYGAGRHSWPAWKREMHTAWPKLMSAIGAKRV</sequence>
<dbReference type="Pfam" id="PF00756">
    <property type="entry name" value="Esterase"/>
    <property type="match status" value="1"/>
</dbReference>
<dbReference type="PANTHER" id="PTHR48098:SF1">
    <property type="entry name" value="DIACYLGLYCEROL ACYLTRANSFERASE_MYCOLYLTRANSFERASE AG85A"/>
    <property type="match status" value="1"/>
</dbReference>
<feature type="chain" id="PRO_5045709767" evidence="1">
    <location>
        <begin position="31"/>
        <end position="344"/>
    </location>
</feature>
<dbReference type="EMBL" id="BAAABM010000037">
    <property type="protein sequence ID" value="GAA0345960.1"/>
    <property type="molecule type" value="Genomic_DNA"/>
</dbReference>